<evidence type="ECO:0000256" key="6">
    <source>
        <dbReference type="ARBA" id="ARBA00023049"/>
    </source>
</evidence>
<evidence type="ECO:0000256" key="1">
    <source>
        <dbReference type="ARBA" id="ARBA00002657"/>
    </source>
</evidence>
<dbReference type="CDD" id="cd04280">
    <property type="entry name" value="ZnMc_astacin_like"/>
    <property type="match status" value="1"/>
</dbReference>
<evidence type="ECO:0000256" key="9">
    <source>
        <dbReference type="PROSITE-ProRule" id="PRU01005"/>
    </source>
</evidence>
<dbReference type="FunFam" id="3.40.390.10:FF:000050">
    <property type="entry name" value="Metalloendopeptidase"/>
    <property type="match status" value="1"/>
</dbReference>
<keyword evidence="3 10" id="KW-0479">Metal-binding</keyword>
<evidence type="ECO:0000313" key="15">
    <source>
        <dbReference type="Proteomes" id="UP000271162"/>
    </source>
</evidence>
<dbReference type="PANTHER" id="PTHR10127:SF802">
    <property type="entry name" value="ZINC METALLOPROTEINASE NAS-10"/>
    <property type="match status" value="1"/>
</dbReference>
<evidence type="ECO:0000256" key="10">
    <source>
        <dbReference type="PROSITE-ProRule" id="PRU01211"/>
    </source>
</evidence>
<name>A0A0N4XCG2_NIPBR</name>
<dbReference type="PROSITE" id="PS51864">
    <property type="entry name" value="ASTACIN"/>
    <property type="match status" value="1"/>
</dbReference>
<dbReference type="Gene3D" id="1.10.10.1940">
    <property type="match status" value="1"/>
</dbReference>
<feature type="domain" description="Peptidase M12A" evidence="13">
    <location>
        <begin position="214"/>
        <end position="425"/>
    </location>
</feature>
<gene>
    <name evidence="14" type="ORF">NBR_LOCUS137</name>
</gene>
<comment type="function">
    <text evidence="1">Metalloprotease.</text>
</comment>
<evidence type="ECO:0000259" key="13">
    <source>
        <dbReference type="PROSITE" id="PS51864"/>
    </source>
</evidence>
<sequence>MQAVGGVAWSRGPPPPEHVWRRRARRFCRRFPGHPKCRTPLFAEIGSILNAVAIEGGKFLPRVPKLFIKDYLAGVNPELANIARAFVLRLGQISEEAGMKIRNVCRTFKCMEQTPEQSARTLCFKIFDFEKRLTGKDNTENINLRLDRTLQVKQALLEKANLTNTVIAADNGVFDKDVLLTEKQAFFLLNELGKAGEGTEALPPSGPVSTKTKRASVFFEDHPVQKWDLRTPIPYSFDASLTEIDKNDVRNAIKEIEQKSCVRFQNVATATGYHIHYQKVDSPTFCGLSYIGRVEPANPVYLSFQCGNARGVAVHETLHALGLNHQHLRMDRDQHITIDWSNVNPQHFDYFAVADSKLYSTYGVKYDYGSIMHYNAYTGAVNIGKPTMIPKVDQAANIGRLGQRESMSPADVEILNKMYCMPGCDDTNVYCGAWALKQLCNHPSHKGWMINNCRRSCSFCDSG</sequence>
<reference evidence="14 15" key="2">
    <citation type="submission" date="2018-11" db="EMBL/GenBank/DDBJ databases">
        <authorList>
            <consortium name="Pathogen Informatics"/>
        </authorList>
    </citation>
    <scope>NUCLEOTIDE SEQUENCE [LARGE SCALE GENOMIC DNA]</scope>
</reference>
<keyword evidence="5 10" id="KW-0862">Zinc</keyword>
<dbReference type="Pfam" id="PF01400">
    <property type="entry name" value="Astacin"/>
    <property type="match status" value="1"/>
</dbReference>
<keyword evidence="7" id="KW-0865">Zymogen</keyword>
<dbReference type="Proteomes" id="UP000271162">
    <property type="component" value="Unassembled WGS sequence"/>
</dbReference>
<dbReference type="GO" id="GO:0006508">
    <property type="term" value="P:proteolysis"/>
    <property type="evidence" value="ECO:0007669"/>
    <property type="project" value="UniProtKB-KW"/>
</dbReference>
<keyword evidence="8" id="KW-1015">Disulfide bond</keyword>
<dbReference type="InterPro" id="IPR001506">
    <property type="entry name" value="Peptidase_M12A"/>
</dbReference>
<evidence type="ECO:0000256" key="7">
    <source>
        <dbReference type="ARBA" id="ARBA00023145"/>
    </source>
</evidence>
<dbReference type="Gene3D" id="3.40.390.10">
    <property type="entry name" value="Collagenase (Catalytic Domain)"/>
    <property type="match status" value="1"/>
</dbReference>
<evidence type="ECO:0000256" key="3">
    <source>
        <dbReference type="ARBA" id="ARBA00022723"/>
    </source>
</evidence>
<dbReference type="WBParaSite" id="NBR_0000013601-mRNA-1">
    <property type="protein sequence ID" value="NBR_0000013601-mRNA-1"/>
    <property type="gene ID" value="NBR_0000013601"/>
</dbReference>
<dbReference type="EC" id="3.4.24.-" evidence="11"/>
<feature type="binding site" evidence="10">
    <location>
        <position position="319"/>
    </location>
    <ligand>
        <name>Zn(2+)</name>
        <dbReference type="ChEBI" id="CHEBI:29105"/>
        <note>catalytic</note>
    </ligand>
</feature>
<dbReference type="FunFam" id="1.10.10.1870:FF:000001">
    <property type="entry name" value="Metalloendopeptidase"/>
    <property type="match status" value="1"/>
</dbReference>
<evidence type="ECO:0000313" key="14">
    <source>
        <dbReference type="EMBL" id="VDL62412.1"/>
    </source>
</evidence>
<evidence type="ECO:0000256" key="4">
    <source>
        <dbReference type="ARBA" id="ARBA00022801"/>
    </source>
</evidence>
<dbReference type="InterPro" id="IPR006026">
    <property type="entry name" value="Peptidase_Metallo"/>
</dbReference>
<evidence type="ECO:0000256" key="11">
    <source>
        <dbReference type="RuleBase" id="RU361183"/>
    </source>
</evidence>
<dbReference type="EMBL" id="UYSL01000036">
    <property type="protein sequence ID" value="VDL62412.1"/>
    <property type="molecule type" value="Genomic_DNA"/>
</dbReference>
<dbReference type="PRINTS" id="PR00480">
    <property type="entry name" value="ASTACIN"/>
</dbReference>
<keyword evidence="4 10" id="KW-0378">Hydrolase</keyword>
<dbReference type="SMART" id="SM00235">
    <property type="entry name" value="ZnMc"/>
    <property type="match status" value="1"/>
</dbReference>
<feature type="binding site" evidence="10">
    <location>
        <position position="325"/>
    </location>
    <ligand>
        <name>Zn(2+)</name>
        <dbReference type="ChEBI" id="CHEBI:29105"/>
        <note>catalytic</note>
    </ligand>
</feature>
<dbReference type="STRING" id="27835.A0A0N4XCG2"/>
<keyword evidence="6 10" id="KW-0482">Metalloprotease</keyword>
<comment type="caution">
    <text evidence="9">Lacks conserved residue(s) required for the propagation of feature annotation.</text>
</comment>
<protein>
    <recommendedName>
        <fullName evidence="11">Metalloendopeptidase</fullName>
        <ecNumber evidence="11">3.4.24.-</ecNumber>
    </recommendedName>
</protein>
<dbReference type="InterPro" id="IPR034035">
    <property type="entry name" value="Astacin-like_dom"/>
</dbReference>
<feature type="domain" description="ShKT" evidence="12">
    <location>
        <begin position="424"/>
        <end position="460"/>
    </location>
</feature>
<keyword evidence="2 10" id="KW-0645">Protease</keyword>
<dbReference type="GO" id="GO:0004222">
    <property type="term" value="F:metalloendopeptidase activity"/>
    <property type="evidence" value="ECO:0007669"/>
    <property type="project" value="UniProtKB-UniRule"/>
</dbReference>
<dbReference type="AlphaFoldDB" id="A0A0N4XCG2"/>
<accession>A0A0N4XCG2</accession>
<dbReference type="PANTHER" id="PTHR10127">
    <property type="entry name" value="DISCOIDIN, CUB, EGF, LAMININ , AND ZINC METALLOPROTEASE DOMAIN CONTAINING"/>
    <property type="match status" value="1"/>
</dbReference>
<dbReference type="SUPFAM" id="SSF55486">
    <property type="entry name" value="Metalloproteases ('zincins'), catalytic domain"/>
    <property type="match status" value="1"/>
</dbReference>
<dbReference type="Pfam" id="PF01549">
    <property type="entry name" value="ShK"/>
    <property type="match status" value="1"/>
</dbReference>
<comment type="cofactor">
    <cofactor evidence="10 11">
        <name>Zn(2+)</name>
        <dbReference type="ChEBI" id="CHEBI:29105"/>
    </cofactor>
    <text evidence="10 11">Binds 1 zinc ion per subunit.</text>
</comment>
<evidence type="ECO:0000256" key="2">
    <source>
        <dbReference type="ARBA" id="ARBA00022670"/>
    </source>
</evidence>
<organism evidence="16">
    <name type="scientific">Nippostrongylus brasiliensis</name>
    <name type="common">Rat hookworm</name>
    <dbReference type="NCBI Taxonomy" id="27835"/>
    <lineage>
        <taxon>Eukaryota</taxon>
        <taxon>Metazoa</taxon>
        <taxon>Ecdysozoa</taxon>
        <taxon>Nematoda</taxon>
        <taxon>Chromadorea</taxon>
        <taxon>Rhabditida</taxon>
        <taxon>Rhabditina</taxon>
        <taxon>Rhabditomorpha</taxon>
        <taxon>Strongyloidea</taxon>
        <taxon>Heligmosomidae</taxon>
        <taxon>Nippostrongylus</taxon>
    </lineage>
</organism>
<dbReference type="OMA" id="RFPGHPK"/>
<feature type="binding site" evidence="10">
    <location>
        <position position="315"/>
    </location>
    <ligand>
        <name>Zn(2+)</name>
        <dbReference type="ChEBI" id="CHEBI:29105"/>
        <note>catalytic</note>
    </ligand>
</feature>
<keyword evidence="15" id="KW-1185">Reference proteome</keyword>
<evidence type="ECO:0000313" key="16">
    <source>
        <dbReference type="WBParaSite" id="NBR_0000013601-mRNA-1"/>
    </source>
</evidence>
<dbReference type="PROSITE" id="PS51670">
    <property type="entry name" value="SHKT"/>
    <property type="match status" value="1"/>
</dbReference>
<reference evidence="16" key="1">
    <citation type="submission" date="2017-02" db="UniProtKB">
        <authorList>
            <consortium name="WormBaseParasite"/>
        </authorList>
    </citation>
    <scope>IDENTIFICATION</scope>
</reference>
<evidence type="ECO:0000259" key="12">
    <source>
        <dbReference type="PROSITE" id="PS51670"/>
    </source>
</evidence>
<dbReference type="SMART" id="SM00254">
    <property type="entry name" value="ShKT"/>
    <property type="match status" value="1"/>
</dbReference>
<dbReference type="GO" id="GO:0008270">
    <property type="term" value="F:zinc ion binding"/>
    <property type="evidence" value="ECO:0007669"/>
    <property type="project" value="UniProtKB-UniRule"/>
</dbReference>
<evidence type="ECO:0000256" key="8">
    <source>
        <dbReference type="ARBA" id="ARBA00023157"/>
    </source>
</evidence>
<proteinExistence type="predicted"/>
<dbReference type="InterPro" id="IPR003582">
    <property type="entry name" value="ShKT_dom"/>
</dbReference>
<feature type="active site" evidence="10">
    <location>
        <position position="316"/>
    </location>
</feature>
<dbReference type="InterPro" id="IPR024079">
    <property type="entry name" value="MetalloPept_cat_dom_sf"/>
</dbReference>
<evidence type="ECO:0000256" key="5">
    <source>
        <dbReference type="ARBA" id="ARBA00022833"/>
    </source>
</evidence>